<keyword evidence="3" id="KW-0472">Membrane</keyword>
<proteinExistence type="predicted"/>
<evidence type="ECO:0000313" key="7">
    <source>
        <dbReference type="EMBL" id="QSO47684.1"/>
    </source>
</evidence>
<evidence type="ECO:0000256" key="6">
    <source>
        <dbReference type="SAM" id="SignalP"/>
    </source>
</evidence>
<evidence type="ECO:0000256" key="2">
    <source>
        <dbReference type="ARBA" id="ARBA00022729"/>
    </source>
</evidence>
<accession>A0A9X7VZR3</accession>
<evidence type="ECO:0000313" key="8">
    <source>
        <dbReference type="Proteomes" id="UP000663505"/>
    </source>
</evidence>
<name>A0A9X7VZR3_9BACL</name>
<dbReference type="AlphaFoldDB" id="A0A9X7VZR3"/>
<dbReference type="Pfam" id="PF14041">
    <property type="entry name" value="Lipoprotein_21"/>
    <property type="match status" value="1"/>
</dbReference>
<dbReference type="PROSITE" id="PS51257">
    <property type="entry name" value="PROKAR_LIPOPROTEIN"/>
    <property type="match status" value="1"/>
</dbReference>
<keyword evidence="2 6" id="KW-0732">Signal</keyword>
<dbReference type="Proteomes" id="UP000663505">
    <property type="component" value="Chromosome"/>
</dbReference>
<sequence length="378" mass="39554">MHKRLALIPITGLMLLTLGGCATTPSGNGANNSHVKNSAATTPLANVLSHSGGATNNTASSTAGAPANNVQVSVSSTPTSQSSYASEISLIKNKGYLVNGTAPNASVRTSSGAILSAWMGVSGRDGHNQFVFFFLNGDYLGTDTAKPSIEITSVTAAGNGIAVTYPVYKKNDSFANPTGTPVTITYTWNGSKLVPNKPYPNQFQASGTSVANQSPSTAPFGDAQISFNMVPLNLTTAQINMIKNALKHINGNPNTMQFGNGAKVYVPAEVAKGTQLLSASAGSSRIFGTHINLSFSQFDFALSDQLPSDIAKTKYSIPLSDGGTGIWYTNKPGTGGTTYFFIHKVGKTYLIYYSNLKLISSALIDEMGNQWVPLGAQS</sequence>
<feature type="signal peptide" evidence="6">
    <location>
        <begin position="1"/>
        <end position="22"/>
    </location>
</feature>
<evidence type="ECO:0000256" key="3">
    <source>
        <dbReference type="ARBA" id="ARBA00023136"/>
    </source>
</evidence>
<organism evidence="7 8">
    <name type="scientific">Alicyclobacillus mengziensis</name>
    <dbReference type="NCBI Taxonomy" id="2931921"/>
    <lineage>
        <taxon>Bacteria</taxon>
        <taxon>Bacillati</taxon>
        <taxon>Bacillota</taxon>
        <taxon>Bacilli</taxon>
        <taxon>Bacillales</taxon>
        <taxon>Alicyclobacillaceae</taxon>
        <taxon>Alicyclobacillus</taxon>
    </lineage>
</organism>
<feature type="chain" id="PRO_5040870226" evidence="6">
    <location>
        <begin position="23"/>
        <end position="378"/>
    </location>
</feature>
<evidence type="ECO:0000256" key="4">
    <source>
        <dbReference type="ARBA" id="ARBA00023139"/>
    </source>
</evidence>
<keyword evidence="4" id="KW-0564">Palmitate</keyword>
<keyword evidence="8" id="KW-1185">Reference proteome</keyword>
<protein>
    <submittedName>
        <fullName evidence="7">LppP/LprE family lipoprotein</fullName>
    </submittedName>
</protein>
<reference evidence="7 8" key="1">
    <citation type="submission" date="2021-02" db="EMBL/GenBank/DDBJ databases">
        <title>Alicyclobacillus curvatus sp. nov. and Alicyclobacillus mengziensis sp. nov., two acidophilic bacteria isolated from acid mine drainage.</title>
        <authorList>
            <person name="Huang Y."/>
        </authorList>
    </citation>
    <scope>NUCLEOTIDE SEQUENCE [LARGE SCALE GENOMIC DNA]</scope>
    <source>
        <strain evidence="7 8">S30H14</strain>
    </source>
</reference>
<dbReference type="KEGG" id="afx:JZ786_01085"/>
<keyword evidence="5 7" id="KW-0449">Lipoprotein</keyword>
<dbReference type="InterPro" id="IPR025971">
    <property type="entry name" value="LppP/LprE"/>
</dbReference>
<dbReference type="EMBL" id="CP071182">
    <property type="protein sequence ID" value="QSO47684.1"/>
    <property type="molecule type" value="Genomic_DNA"/>
</dbReference>
<dbReference type="RefSeq" id="WP_206657028.1">
    <property type="nucleotide sequence ID" value="NZ_CP071182.1"/>
</dbReference>
<keyword evidence="1" id="KW-1003">Cell membrane</keyword>
<evidence type="ECO:0000256" key="5">
    <source>
        <dbReference type="ARBA" id="ARBA00023288"/>
    </source>
</evidence>
<gene>
    <name evidence="7" type="ORF">JZ786_01085</name>
</gene>
<evidence type="ECO:0000256" key="1">
    <source>
        <dbReference type="ARBA" id="ARBA00022475"/>
    </source>
</evidence>